<dbReference type="InterPro" id="IPR050565">
    <property type="entry name" value="LYPA1-2/EST-like"/>
</dbReference>
<dbReference type="SUPFAM" id="SSF53474">
    <property type="entry name" value="alpha/beta-Hydrolases"/>
    <property type="match status" value="1"/>
</dbReference>
<dbReference type="GO" id="GO:0008474">
    <property type="term" value="F:palmitoyl-(protein) hydrolase activity"/>
    <property type="evidence" value="ECO:0007669"/>
    <property type="project" value="TreeGrafter"/>
</dbReference>
<dbReference type="Gene3D" id="3.40.50.1820">
    <property type="entry name" value="alpha/beta hydrolase"/>
    <property type="match status" value="1"/>
</dbReference>
<proteinExistence type="inferred from homology"/>
<accession>A0A381YW90</accession>
<dbReference type="InterPro" id="IPR003140">
    <property type="entry name" value="PLipase/COase/thioEstase"/>
</dbReference>
<name>A0A381YW90_9ZZZZ</name>
<evidence type="ECO:0000256" key="1">
    <source>
        <dbReference type="ARBA" id="ARBA00006499"/>
    </source>
</evidence>
<dbReference type="GO" id="GO:0005737">
    <property type="term" value="C:cytoplasm"/>
    <property type="evidence" value="ECO:0007669"/>
    <property type="project" value="TreeGrafter"/>
</dbReference>
<dbReference type="AlphaFoldDB" id="A0A381YW90"/>
<organism evidence="3">
    <name type="scientific">marine metagenome</name>
    <dbReference type="NCBI Taxonomy" id="408172"/>
    <lineage>
        <taxon>unclassified sequences</taxon>
        <taxon>metagenomes</taxon>
        <taxon>ecological metagenomes</taxon>
    </lineage>
</organism>
<feature type="domain" description="Phospholipase/carboxylesterase/thioesterase" evidence="2">
    <location>
        <begin position="14"/>
        <end position="225"/>
    </location>
</feature>
<dbReference type="InterPro" id="IPR029058">
    <property type="entry name" value="AB_hydrolase_fold"/>
</dbReference>
<dbReference type="Pfam" id="PF02230">
    <property type="entry name" value="Abhydrolase_2"/>
    <property type="match status" value="1"/>
</dbReference>
<dbReference type="GO" id="GO:0052689">
    <property type="term" value="F:carboxylic ester hydrolase activity"/>
    <property type="evidence" value="ECO:0007669"/>
    <property type="project" value="TreeGrafter"/>
</dbReference>
<sequence length="226" mass="25952">MDDAKILTGSSFLPHDNPKKLIFMLHGYGDTADNFIHIAEVLHQPVWQANYFALNAPFLIPNYSMGRQWFELYPNGVYISEAGPNEIKIIRSQVKLVVQQIEQTIIKQKNKYNLSFRDCLLLGFSQGGIMTFEFGNFFQDQLAGLVVMSGRIMEQNEITNQYVLQTPIFISHGDQDDVLPIKNFFKSCEYLEKNKCIFEKHLLAGDTHTISPKAIDLLQKFIKKNL</sequence>
<protein>
    <recommendedName>
        <fullName evidence="2">Phospholipase/carboxylesterase/thioesterase domain-containing protein</fullName>
    </recommendedName>
</protein>
<reference evidence="3" key="1">
    <citation type="submission" date="2018-05" db="EMBL/GenBank/DDBJ databases">
        <authorList>
            <person name="Lanie J.A."/>
            <person name="Ng W.-L."/>
            <person name="Kazmierczak K.M."/>
            <person name="Andrzejewski T.M."/>
            <person name="Davidsen T.M."/>
            <person name="Wayne K.J."/>
            <person name="Tettelin H."/>
            <person name="Glass J.I."/>
            <person name="Rusch D."/>
            <person name="Podicherti R."/>
            <person name="Tsui H.-C.T."/>
            <person name="Winkler M.E."/>
        </authorList>
    </citation>
    <scope>NUCLEOTIDE SEQUENCE</scope>
</reference>
<dbReference type="EMBL" id="UINC01019206">
    <property type="protein sequence ID" value="SVA81214.1"/>
    <property type="molecule type" value="Genomic_DNA"/>
</dbReference>
<dbReference type="PANTHER" id="PTHR10655">
    <property type="entry name" value="LYSOPHOSPHOLIPASE-RELATED"/>
    <property type="match status" value="1"/>
</dbReference>
<comment type="similarity">
    <text evidence="1">Belongs to the AB hydrolase superfamily. AB hydrolase 2 family.</text>
</comment>
<gene>
    <name evidence="3" type="ORF">METZ01_LOCUS134068</name>
</gene>
<evidence type="ECO:0000313" key="3">
    <source>
        <dbReference type="EMBL" id="SVA81214.1"/>
    </source>
</evidence>
<evidence type="ECO:0000259" key="2">
    <source>
        <dbReference type="Pfam" id="PF02230"/>
    </source>
</evidence>
<dbReference type="PANTHER" id="PTHR10655:SF67">
    <property type="entry name" value="PHOSPHOLIPASE_CARBOXYLESTERASE SUPERFAMILY (AFU_ORTHOLOGUE AFUA_5G09340)"/>
    <property type="match status" value="1"/>
</dbReference>